<dbReference type="GO" id="GO:0004812">
    <property type="term" value="F:aminoacyl-tRNA ligase activity"/>
    <property type="evidence" value="ECO:0007669"/>
    <property type="project" value="UniProtKB-KW"/>
</dbReference>
<organism evidence="1 2">
    <name type="scientific">Acetivibrio straminisolvens JCM 21531</name>
    <dbReference type="NCBI Taxonomy" id="1294263"/>
    <lineage>
        <taxon>Bacteria</taxon>
        <taxon>Bacillati</taxon>
        <taxon>Bacillota</taxon>
        <taxon>Clostridia</taxon>
        <taxon>Eubacteriales</taxon>
        <taxon>Oscillospiraceae</taxon>
        <taxon>Acetivibrio</taxon>
    </lineage>
</organism>
<dbReference type="STRING" id="1294263.JCM21531_1946"/>
<dbReference type="InterPro" id="IPR045864">
    <property type="entry name" value="aa-tRNA-synth_II/BPL/LPL"/>
</dbReference>
<name>W4V503_9FIRM</name>
<evidence type="ECO:0000313" key="2">
    <source>
        <dbReference type="Proteomes" id="UP000019109"/>
    </source>
</evidence>
<dbReference type="SUPFAM" id="SSF55681">
    <property type="entry name" value="Class II aaRS and biotin synthetases"/>
    <property type="match status" value="1"/>
</dbReference>
<keyword evidence="1" id="KW-0030">Aminoacyl-tRNA synthetase</keyword>
<dbReference type="AlphaFoldDB" id="W4V503"/>
<dbReference type="EMBL" id="BAVR01000019">
    <property type="protein sequence ID" value="GAE88500.1"/>
    <property type="molecule type" value="Genomic_DNA"/>
</dbReference>
<dbReference type="GO" id="GO:0140096">
    <property type="term" value="F:catalytic activity, acting on a protein"/>
    <property type="evidence" value="ECO:0007669"/>
    <property type="project" value="UniProtKB-ARBA"/>
</dbReference>
<keyword evidence="2" id="KW-1185">Reference proteome</keyword>
<dbReference type="Gene3D" id="3.30.930.10">
    <property type="entry name" value="Bira Bifunctional Protein, Domain 2"/>
    <property type="match status" value="1"/>
</dbReference>
<gene>
    <name evidence="1" type="ORF">JCM21531_1946</name>
</gene>
<dbReference type="GO" id="GO:0016740">
    <property type="term" value="F:transferase activity"/>
    <property type="evidence" value="ECO:0007669"/>
    <property type="project" value="UniProtKB-ARBA"/>
</dbReference>
<comment type="caution">
    <text evidence="1">The sequence shown here is derived from an EMBL/GenBank/DDBJ whole genome shotgun (WGS) entry which is preliminary data.</text>
</comment>
<evidence type="ECO:0000313" key="1">
    <source>
        <dbReference type="EMBL" id="GAE88500.1"/>
    </source>
</evidence>
<accession>W4V503</accession>
<protein>
    <submittedName>
        <fullName evidence="1">Archaeal seryl-tRNA synthetase</fullName>
    </submittedName>
</protein>
<dbReference type="Proteomes" id="UP000019109">
    <property type="component" value="Unassembled WGS sequence"/>
</dbReference>
<keyword evidence="1" id="KW-0436">Ligase</keyword>
<proteinExistence type="predicted"/>
<sequence length="376" mass="44519">MIGIAFRKEVSMANYQDLFQRIYYISDAIRKFELITQENKIIGLTLDFDSEKVSFNELEKKVNLLIEQEFNKNLSIPSKVKWKSKVQSRTYFKNIFQVMEEQGEAFEMGEGLVAVGQKFMKVYEFFDQQLKSIVMSNFNAKEYQYPTLLSYKALEKINYMNSFPQFLMFITHLHNEIDTYYKVQDSQMGYEEYIKMSDGIGHCLPPTMCYHTYQQYSGRQIPREGIVITSRGKSFRYESKYYKNLERLWDFTIREIVFMGDNDFVFKNNREILLQKVIELFDTIGLIGVCQSASDPFFADESMLDRRAIQMLKESKYEFRLNVDAEHTIAVGSSNLHNDYFGKAFDLKFADGDTIKHHVWDLDWNVLRMHFFVNLD</sequence>
<reference evidence="1" key="1">
    <citation type="journal article" date="2014" name="Genome Announc.">
        <title>Draft Genome Sequence of Clostridium straminisolvens Strain JCM 21531T, Isolated from a Cellulose-Degrading Bacterial Community.</title>
        <authorList>
            <person name="Yuki M."/>
            <person name="Oshima K."/>
            <person name="Suda W."/>
            <person name="Sakamoto M."/>
            <person name="Kitamura K."/>
            <person name="Iida T."/>
            <person name="Hattori M."/>
            <person name="Ohkuma M."/>
        </authorList>
    </citation>
    <scope>NUCLEOTIDE SEQUENCE [LARGE SCALE GENOMIC DNA]</scope>
    <source>
        <strain evidence="1">JCM 21531</strain>
    </source>
</reference>